<reference evidence="1 2" key="1">
    <citation type="submission" date="2024-09" db="EMBL/GenBank/DDBJ databases">
        <title>Chromosome-scale assembly of Riccia fluitans.</title>
        <authorList>
            <person name="Paukszto L."/>
            <person name="Sawicki J."/>
            <person name="Karawczyk K."/>
            <person name="Piernik-Szablinska J."/>
            <person name="Szczecinska M."/>
            <person name="Mazdziarz M."/>
        </authorList>
    </citation>
    <scope>NUCLEOTIDE SEQUENCE [LARGE SCALE GENOMIC DNA]</scope>
    <source>
        <strain evidence="1">Rf_01</strain>
        <tissue evidence="1">Aerial parts of the thallus</tissue>
    </source>
</reference>
<keyword evidence="2" id="KW-1185">Reference proteome</keyword>
<evidence type="ECO:0000313" key="2">
    <source>
        <dbReference type="Proteomes" id="UP001605036"/>
    </source>
</evidence>
<evidence type="ECO:0000313" key="1">
    <source>
        <dbReference type="EMBL" id="KAL2649555.1"/>
    </source>
</evidence>
<protein>
    <submittedName>
        <fullName evidence="1">Uncharacterized protein</fullName>
    </submittedName>
</protein>
<comment type="caution">
    <text evidence="1">The sequence shown here is derived from an EMBL/GenBank/DDBJ whole genome shotgun (WGS) entry which is preliminary data.</text>
</comment>
<proteinExistence type="predicted"/>
<dbReference type="Proteomes" id="UP001605036">
    <property type="component" value="Unassembled WGS sequence"/>
</dbReference>
<accession>A0ABD1ZDY4</accession>
<gene>
    <name evidence="1" type="ORF">R1flu_017683</name>
</gene>
<organism evidence="1 2">
    <name type="scientific">Riccia fluitans</name>
    <dbReference type="NCBI Taxonomy" id="41844"/>
    <lineage>
        <taxon>Eukaryota</taxon>
        <taxon>Viridiplantae</taxon>
        <taxon>Streptophyta</taxon>
        <taxon>Embryophyta</taxon>
        <taxon>Marchantiophyta</taxon>
        <taxon>Marchantiopsida</taxon>
        <taxon>Marchantiidae</taxon>
        <taxon>Marchantiales</taxon>
        <taxon>Ricciaceae</taxon>
        <taxon>Riccia</taxon>
    </lineage>
</organism>
<name>A0ABD1ZDY4_9MARC</name>
<dbReference type="AlphaFoldDB" id="A0ABD1ZDY4"/>
<sequence>MKLPLAVGCDGFQDSYNSNDCSRQEKQVTTDESPYPGCELGVVRLTQSRRFTIGAVPQENEPPVLPRGFGQPTLFIRQK</sequence>
<dbReference type="EMBL" id="JBHFFA010000001">
    <property type="protein sequence ID" value="KAL2649555.1"/>
    <property type="molecule type" value="Genomic_DNA"/>
</dbReference>